<protein>
    <submittedName>
        <fullName evidence="2">Putative ATPase domain containing protein</fullName>
    </submittedName>
</protein>
<dbReference type="InterPro" id="IPR027417">
    <property type="entry name" value="P-loop_NTPase"/>
</dbReference>
<name>A0A6M3L8R6_9ZZZZ</name>
<dbReference type="EMBL" id="MT142345">
    <property type="protein sequence ID" value="QJA78623.1"/>
    <property type="molecule type" value="Genomic_DNA"/>
</dbReference>
<dbReference type="EMBL" id="MT142958">
    <property type="protein sequence ID" value="QJA91070.1"/>
    <property type="molecule type" value="Genomic_DNA"/>
</dbReference>
<sequence length="255" mass="28354">MQITIEPKSVQDYIPEWYDILIYGGSGTGKTEFVGSFADAGEVLTIDTDGGILTQKTSPRLAHKDRLHFIDLSSSLEGYETNQSAPWLIVHQVINDLASKGSFGKLTPRTVALDSLTTVAACCMKHVLVINKRPFGPPQYQDWGKQMELLRELILTGRRAKMNFICVAHEQYDRDEISGKAWCLPLVTGKLAGQIGAHFDEVYNTYVVQAGLKREYKMHTKPTGLVTAKSRFDLASPVDTNYSSLKGCIENLQQP</sequence>
<dbReference type="SUPFAM" id="SSF52540">
    <property type="entry name" value="P-loop containing nucleoside triphosphate hydrolases"/>
    <property type="match status" value="1"/>
</dbReference>
<accession>A0A6M3L8R6</accession>
<gene>
    <name evidence="1" type="ORF">MM415A01046_0020</name>
    <name evidence="2" type="ORF">MM415B03492_0009</name>
    <name evidence="3" type="ORF">TM448B04841_0006</name>
</gene>
<dbReference type="AlphaFoldDB" id="A0A6M3L8R6"/>
<evidence type="ECO:0000313" key="1">
    <source>
        <dbReference type="EMBL" id="QJA78623.1"/>
    </source>
</evidence>
<dbReference type="EMBL" id="MT145108">
    <property type="protein sequence ID" value="QJI03666.1"/>
    <property type="molecule type" value="Genomic_DNA"/>
</dbReference>
<reference evidence="2" key="1">
    <citation type="submission" date="2020-03" db="EMBL/GenBank/DDBJ databases">
        <title>The deep terrestrial virosphere.</title>
        <authorList>
            <person name="Holmfeldt K."/>
            <person name="Nilsson E."/>
            <person name="Simone D."/>
            <person name="Lopez-Fernandez M."/>
            <person name="Wu X."/>
            <person name="de Brujin I."/>
            <person name="Lundin D."/>
            <person name="Andersson A."/>
            <person name="Bertilsson S."/>
            <person name="Dopson M."/>
        </authorList>
    </citation>
    <scope>NUCLEOTIDE SEQUENCE</scope>
    <source>
        <strain evidence="1">MM415A01046</strain>
        <strain evidence="2">MM415B03492</strain>
        <strain evidence="3">TM448B04841</strain>
    </source>
</reference>
<organism evidence="2">
    <name type="scientific">viral metagenome</name>
    <dbReference type="NCBI Taxonomy" id="1070528"/>
    <lineage>
        <taxon>unclassified sequences</taxon>
        <taxon>metagenomes</taxon>
        <taxon>organismal metagenomes</taxon>
    </lineage>
</organism>
<dbReference type="Pfam" id="PF13479">
    <property type="entry name" value="AAA_24"/>
    <property type="match status" value="1"/>
</dbReference>
<evidence type="ECO:0000313" key="2">
    <source>
        <dbReference type="EMBL" id="QJA91070.1"/>
    </source>
</evidence>
<proteinExistence type="predicted"/>
<evidence type="ECO:0000313" key="3">
    <source>
        <dbReference type="EMBL" id="QJI03666.1"/>
    </source>
</evidence>